<organism evidence="3">
    <name type="scientific">freshwater metagenome</name>
    <dbReference type="NCBI Taxonomy" id="449393"/>
    <lineage>
        <taxon>unclassified sequences</taxon>
        <taxon>metagenomes</taxon>
        <taxon>ecological metagenomes</taxon>
    </lineage>
</organism>
<sequence>MSQYDNPSFDDHDIEIDLTPPSVGAQYHPAETEDVLLTLRDMIENARDVPLSASSMIVKDEVLVLLDEALESLPEELRAARWLLKEREEFLARTRHEADDLLEQARTRAERMVQRTEVVKAAEQRAYDIVDAAQADARRLRHEVEDFCDQKLASFEIVLERTQKLVGAGRAKLQGTNLLAEAAAAAEHGVEGASEQEIYDVQGEDFSAPPTQPSVYDELSQLDDAPALYDAEGMVNADSWDDGALPFEDDYDAYDDRPRLTVVEDRYSDLPPPPSSNHPTQTIRDAASNFFDQDLA</sequence>
<dbReference type="AlphaFoldDB" id="A0A6J6CXZ0"/>
<name>A0A6J6CXZ0_9ZZZZ</name>
<protein>
    <submittedName>
        <fullName evidence="3">Unannotated protein</fullName>
    </submittedName>
</protein>
<evidence type="ECO:0000256" key="2">
    <source>
        <dbReference type="SAM" id="MobiDB-lite"/>
    </source>
</evidence>
<accession>A0A6J6CXZ0</accession>
<feature type="coiled-coil region" evidence="1">
    <location>
        <begin position="95"/>
        <end position="150"/>
    </location>
</feature>
<evidence type="ECO:0000313" key="3">
    <source>
        <dbReference type="EMBL" id="CAB4556481.1"/>
    </source>
</evidence>
<gene>
    <name evidence="3" type="ORF">UFOPK1495_01211</name>
</gene>
<feature type="region of interest" description="Disordered" evidence="2">
    <location>
        <begin position="265"/>
        <end position="296"/>
    </location>
</feature>
<keyword evidence="1" id="KW-0175">Coiled coil</keyword>
<dbReference type="CDD" id="cd06503">
    <property type="entry name" value="ATP-synt_Fo_b"/>
    <property type="match status" value="1"/>
</dbReference>
<evidence type="ECO:0000256" key="1">
    <source>
        <dbReference type="SAM" id="Coils"/>
    </source>
</evidence>
<dbReference type="EMBL" id="CAEZSU010000131">
    <property type="protein sequence ID" value="CAB4556481.1"/>
    <property type="molecule type" value="Genomic_DNA"/>
</dbReference>
<reference evidence="3" key="1">
    <citation type="submission" date="2020-05" db="EMBL/GenBank/DDBJ databases">
        <authorList>
            <person name="Chiriac C."/>
            <person name="Salcher M."/>
            <person name="Ghai R."/>
            <person name="Kavagutti S V."/>
        </authorList>
    </citation>
    <scope>NUCLEOTIDE SEQUENCE</scope>
</reference>
<proteinExistence type="predicted"/>